<keyword evidence="8" id="KW-0472">Membrane</keyword>
<keyword evidence="9" id="KW-0066">ATP synthesis</keyword>
<evidence type="ECO:0000256" key="8">
    <source>
        <dbReference type="ARBA" id="ARBA00023136"/>
    </source>
</evidence>
<organism evidence="10 11">
    <name type="scientific">Tetracentron sinense</name>
    <name type="common">Spur-leaf</name>
    <dbReference type="NCBI Taxonomy" id="13715"/>
    <lineage>
        <taxon>Eukaryota</taxon>
        <taxon>Viridiplantae</taxon>
        <taxon>Streptophyta</taxon>
        <taxon>Embryophyta</taxon>
        <taxon>Tracheophyta</taxon>
        <taxon>Spermatophyta</taxon>
        <taxon>Magnoliopsida</taxon>
        <taxon>Trochodendrales</taxon>
        <taxon>Trochodendraceae</taxon>
        <taxon>Tetracentron</taxon>
    </lineage>
</organism>
<dbReference type="GO" id="GO:0045259">
    <property type="term" value="C:proton-transporting ATP synthase complex"/>
    <property type="evidence" value="ECO:0007669"/>
    <property type="project" value="UniProtKB-KW"/>
</dbReference>
<evidence type="ECO:0000256" key="9">
    <source>
        <dbReference type="ARBA" id="ARBA00023310"/>
    </source>
</evidence>
<dbReference type="OrthoDB" id="437at2759"/>
<dbReference type="PANTHER" id="PTHR12386">
    <property type="entry name" value="ATP SYNTHASE SUBUNIT"/>
    <property type="match status" value="1"/>
</dbReference>
<dbReference type="GO" id="GO:0015986">
    <property type="term" value="P:proton motive force-driven ATP synthesis"/>
    <property type="evidence" value="ECO:0007669"/>
    <property type="project" value="InterPro"/>
</dbReference>
<evidence type="ECO:0000256" key="1">
    <source>
        <dbReference type="ARBA" id="ARBA00004325"/>
    </source>
</evidence>
<accession>A0A834YIW4</accession>
<evidence type="ECO:0000313" key="11">
    <source>
        <dbReference type="Proteomes" id="UP000655225"/>
    </source>
</evidence>
<evidence type="ECO:0000313" key="10">
    <source>
        <dbReference type="EMBL" id="KAF8388850.1"/>
    </source>
</evidence>
<keyword evidence="7" id="KW-0496">Mitochondrion</keyword>
<dbReference type="EMBL" id="JABCRI010000019">
    <property type="protein sequence ID" value="KAF8388850.1"/>
    <property type="molecule type" value="Genomic_DNA"/>
</dbReference>
<dbReference type="Pfam" id="PF04718">
    <property type="entry name" value="ATP-synt_G"/>
    <property type="match status" value="1"/>
</dbReference>
<name>A0A834YIW4_TETSI</name>
<keyword evidence="6" id="KW-0406">Ion transport</keyword>
<keyword evidence="11" id="KW-1185">Reference proteome</keyword>
<reference evidence="10 11" key="1">
    <citation type="submission" date="2020-04" db="EMBL/GenBank/DDBJ databases">
        <title>Plant Genome Project.</title>
        <authorList>
            <person name="Zhang R.-G."/>
        </authorList>
    </citation>
    <scope>NUCLEOTIDE SEQUENCE [LARGE SCALE GENOMIC DNA]</scope>
    <source>
        <strain evidence="10">YNK0</strain>
        <tissue evidence="10">Leaf</tissue>
    </source>
</reference>
<dbReference type="GO" id="GO:0015078">
    <property type="term" value="F:proton transmembrane transporter activity"/>
    <property type="evidence" value="ECO:0007669"/>
    <property type="project" value="InterPro"/>
</dbReference>
<comment type="subcellular location">
    <subcellularLocation>
        <location evidence="1">Mitochondrion membrane</location>
    </subcellularLocation>
</comment>
<evidence type="ECO:0000256" key="6">
    <source>
        <dbReference type="ARBA" id="ARBA00023065"/>
    </source>
</evidence>
<evidence type="ECO:0000256" key="7">
    <source>
        <dbReference type="ARBA" id="ARBA00023128"/>
    </source>
</evidence>
<dbReference type="InterPro" id="IPR006808">
    <property type="entry name" value="ATP_synth_F0_gsu_mt"/>
</dbReference>
<proteinExistence type="inferred from homology"/>
<evidence type="ECO:0000256" key="5">
    <source>
        <dbReference type="ARBA" id="ARBA00022781"/>
    </source>
</evidence>
<evidence type="ECO:0000256" key="4">
    <source>
        <dbReference type="ARBA" id="ARBA00022547"/>
    </source>
</evidence>
<keyword evidence="3" id="KW-0813">Transport</keyword>
<dbReference type="Proteomes" id="UP000655225">
    <property type="component" value="Unassembled WGS sequence"/>
</dbReference>
<dbReference type="AlphaFoldDB" id="A0A834YIW4"/>
<protein>
    <submittedName>
        <fullName evidence="10">Uncharacterized protein</fullName>
    </submittedName>
</protein>
<dbReference type="GO" id="GO:0031966">
    <property type="term" value="C:mitochondrial membrane"/>
    <property type="evidence" value="ECO:0007669"/>
    <property type="project" value="UniProtKB-SubCell"/>
</dbReference>
<sequence length="307" mass="34461">MASKLHQLQSKAAQASQLVTKHGCTYYKQLLEKNKQYIQEPPTVEKCNLLAKQLFYTRLASIVVGKVYLHLHAHVITAICELHRSGVRASSDLMWPLVLWNSTDVVSKCTTKAQYAKSITHWDLETREGGFDDQLFALNYSQVSCDRFLPLQLRLRESTLCLGLLALVWMKHGSSNKAWGCGVAEIGRMRGKNHVMEKMGPEEADELFTSFIVFPVVTSHFGRNLIMLSTCGRTGRSLRLRMLALLLCSGWSATLGSVPVRLWEEDLRSLVTMSEHYFGKSTGCEIEYVAPNGMNLAFRLSEATAAI</sequence>
<comment type="similarity">
    <text evidence="2">Belongs to the ATPase g subunit family.</text>
</comment>
<evidence type="ECO:0000256" key="2">
    <source>
        <dbReference type="ARBA" id="ARBA00005699"/>
    </source>
</evidence>
<comment type="caution">
    <text evidence="10">The sequence shown here is derived from an EMBL/GenBank/DDBJ whole genome shotgun (WGS) entry which is preliminary data.</text>
</comment>
<gene>
    <name evidence="10" type="ORF">HHK36_025530</name>
</gene>
<keyword evidence="4" id="KW-0138">CF(0)</keyword>
<evidence type="ECO:0000256" key="3">
    <source>
        <dbReference type="ARBA" id="ARBA00022448"/>
    </source>
</evidence>
<keyword evidence="5" id="KW-0375">Hydrogen ion transport</keyword>